<keyword evidence="2" id="KW-1185">Reference proteome</keyword>
<dbReference type="InParanoid" id="F0XK76"/>
<dbReference type="EMBL" id="GL629787">
    <property type="protein sequence ID" value="EFX01940.1"/>
    <property type="molecule type" value="Genomic_DNA"/>
</dbReference>
<reference evidence="1 2" key="1">
    <citation type="journal article" date="2011" name="Proc. Natl. Acad. Sci. U.S.A.">
        <title>Genome and transcriptome analyses of the mountain pine beetle-fungal symbiont Grosmannia clavigera, a lodgepole pine pathogen.</title>
        <authorList>
            <person name="DiGuistini S."/>
            <person name="Wang Y."/>
            <person name="Liao N.Y."/>
            <person name="Taylor G."/>
            <person name="Tanguay P."/>
            <person name="Feau N."/>
            <person name="Henrissat B."/>
            <person name="Chan S.K."/>
            <person name="Hesse-Orce U."/>
            <person name="Alamouti S.M."/>
            <person name="Tsui C.K.M."/>
            <person name="Docking R.T."/>
            <person name="Levasseur A."/>
            <person name="Haridas S."/>
            <person name="Robertson G."/>
            <person name="Birol I."/>
            <person name="Holt R.A."/>
            <person name="Marra M.A."/>
            <person name="Hamelin R.C."/>
            <person name="Hirst M."/>
            <person name="Jones S.J.M."/>
            <person name="Bohlmann J."/>
            <person name="Breuil C."/>
        </authorList>
    </citation>
    <scope>NUCLEOTIDE SEQUENCE [LARGE SCALE GENOMIC DNA]</scope>
    <source>
        <strain evidence="2">kw1407 / UAMH 11150</strain>
    </source>
</reference>
<dbReference type="Proteomes" id="UP000007796">
    <property type="component" value="Unassembled WGS sequence"/>
</dbReference>
<organism evidence="2">
    <name type="scientific">Grosmannia clavigera (strain kw1407 / UAMH 11150)</name>
    <name type="common">Blue stain fungus</name>
    <name type="synonym">Graphiocladiella clavigera</name>
    <dbReference type="NCBI Taxonomy" id="655863"/>
    <lineage>
        <taxon>Eukaryota</taxon>
        <taxon>Fungi</taxon>
        <taxon>Dikarya</taxon>
        <taxon>Ascomycota</taxon>
        <taxon>Pezizomycotina</taxon>
        <taxon>Sordariomycetes</taxon>
        <taxon>Sordariomycetidae</taxon>
        <taxon>Ophiostomatales</taxon>
        <taxon>Ophiostomataceae</taxon>
        <taxon>Leptographium</taxon>
    </lineage>
</organism>
<evidence type="ECO:0000313" key="2">
    <source>
        <dbReference type="Proteomes" id="UP000007796"/>
    </source>
</evidence>
<name>F0XK76_GROCL</name>
<evidence type="ECO:0000313" key="1">
    <source>
        <dbReference type="EMBL" id="EFX01940.1"/>
    </source>
</evidence>
<proteinExistence type="predicted"/>
<gene>
    <name evidence="1" type="ORF">CMQ_5011</name>
</gene>
<accession>F0XK76</accession>
<dbReference type="AlphaFoldDB" id="F0XK76"/>
<dbReference type="HOGENOM" id="CLU_041809_0_0_1"/>
<dbReference type="RefSeq" id="XP_014171422.1">
    <property type="nucleotide sequence ID" value="XM_014315947.1"/>
</dbReference>
<dbReference type="eggNOG" id="ENOG502S9BI">
    <property type="taxonomic scope" value="Eukaryota"/>
</dbReference>
<protein>
    <submittedName>
        <fullName evidence="1">Uncharacterized protein</fullName>
    </submittedName>
</protein>
<dbReference type="OrthoDB" id="66095at2759"/>
<dbReference type="STRING" id="655863.F0XK76"/>
<dbReference type="GeneID" id="25978287"/>
<sequence>MLTSLRKRLNGMTLPILSGNNGTKHDATEATDGDGPSFADVLVVKAMMGQAFHLPLELVDEIVDLAEYWPHTTTCIDYRQTELTEKRIGSQNQNVMLFRTPPLGFERPPHADEASYTTEPLEPAQLQQEYGRDELVHWLGRRAPALEHPCRKIRFRLISHDQGWGGGGPKKDEPYKASYSWFDVGLERYDAVDVAGTSVLGSDTPPRHHALRSVQPAVRPAEDDPVQLTLHHPMLPSSQRLQSNRTAVRTATTHDITWSWLDRLADDPAARDDLERLGRGPDTADGAFVRDLRVGDVVTLWAKARFPGWANVVELAQVDVYWAV</sequence>